<reference evidence="1 2" key="1">
    <citation type="submission" date="2014-12" db="EMBL/GenBank/DDBJ databases">
        <title>Comparative genome analysis of Bacillus coagulans HM-08, Clostridium butyricum HM-68, Bacillus subtilis HM-66 and Bacillus licheniformis BL-09.</title>
        <authorList>
            <person name="Zhang H."/>
        </authorList>
    </citation>
    <scope>NUCLEOTIDE SEQUENCE [LARGE SCALE GENOMIC DNA]</scope>
    <source>
        <strain evidence="1 2">HM-66</strain>
    </source>
</reference>
<comment type="caution">
    <text evidence="1">The sequence shown here is derived from an EMBL/GenBank/DDBJ whole genome shotgun (WGS) entry which is preliminary data.</text>
</comment>
<organism evidence="1 2">
    <name type="scientific">Bacillus subtilis</name>
    <dbReference type="NCBI Taxonomy" id="1423"/>
    <lineage>
        <taxon>Bacteria</taxon>
        <taxon>Bacillati</taxon>
        <taxon>Bacillota</taxon>
        <taxon>Bacilli</taxon>
        <taxon>Bacillales</taxon>
        <taxon>Bacillaceae</taxon>
        <taxon>Bacillus</taxon>
    </lineage>
</organism>
<gene>
    <name evidence="1" type="ORF">SC09_Contig25orf01028</name>
</gene>
<accession>A0A0D1KQ79</accession>
<name>A0A0D1KQ79_BACIU</name>
<dbReference type="Proteomes" id="UP000032247">
    <property type="component" value="Unassembled WGS sequence"/>
</dbReference>
<evidence type="ECO:0000313" key="1">
    <source>
        <dbReference type="EMBL" id="KIU11075.1"/>
    </source>
</evidence>
<proteinExistence type="predicted"/>
<dbReference type="EMBL" id="JXBC01000004">
    <property type="protein sequence ID" value="KIU11075.1"/>
    <property type="molecule type" value="Genomic_DNA"/>
</dbReference>
<dbReference type="AlphaFoldDB" id="A0A0D1KQ79"/>
<protein>
    <submittedName>
        <fullName evidence="1">Uncharacterized protein</fullName>
    </submittedName>
</protein>
<sequence>MFFQKLFDHFSFLINLQKTIDKLKKLHEHILTYVHAVLY</sequence>
<evidence type="ECO:0000313" key="2">
    <source>
        <dbReference type="Proteomes" id="UP000032247"/>
    </source>
</evidence>